<sequence>MNKYKKLIELIENNGLEIQSKKCYDPQSAWHGEELWIVDKKKQNKIFDLSLNGYCFNDNSVEKAIEEVEKYLLLKKMDTFDDFKKWVEKNAKPQK</sequence>
<accession>A0A8S5LDA9</accession>
<evidence type="ECO:0000313" key="1">
    <source>
        <dbReference type="EMBL" id="DAD67928.1"/>
    </source>
</evidence>
<proteinExistence type="predicted"/>
<dbReference type="EMBL" id="BK014689">
    <property type="protein sequence ID" value="DAD67928.1"/>
    <property type="molecule type" value="Genomic_DNA"/>
</dbReference>
<protein>
    <submittedName>
        <fullName evidence="1">Uncharacterized protein</fullName>
    </submittedName>
</protein>
<name>A0A8S5LDA9_9CAUD</name>
<organism evidence="1">
    <name type="scientific">Siphoviridae sp. ctNqI2</name>
    <dbReference type="NCBI Taxonomy" id="2823576"/>
    <lineage>
        <taxon>Viruses</taxon>
        <taxon>Duplodnaviria</taxon>
        <taxon>Heunggongvirae</taxon>
        <taxon>Uroviricota</taxon>
        <taxon>Caudoviricetes</taxon>
    </lineage>
</organism>
<reference evidence="1" key="1">
    <citation type="journal article" date="2021" name="Proc. Natl. Acad. Sci. U.S.A.">
        <title>A Catalog of Tens of Thousands of Viruses from Human Metagenomes Reveals Hidden Associations with Chronic Diseases.</title>
        <authorList>
            <person name="Tisza M.J."/>
            <person name="Buck C.B."/>
        </authorList>
    </citation>
    <scope>NUCLEOTIDE SEQUENCE</scope>
    <source>
        <strain evidence="1">CtNqI2</strain>
    </source>
</reference>